<dbReference type="PROSITE" id="PS50949">
    <property type="entry name" value="HTH_GNTR"/>
    <property type="match status" value="1"/>
</dbReference>
<dbReference type="InterPro" id="IPR008920">
    <property type="entry name" value="TF_FadR/GntR_C"/>
</dbReference>
<protein>
    <submittedName>
        <fullName evidence="5">DNA-binding GntR family transcriptional regulator</fullName>
    </submittedName>
</protein>
<dbReference type="Pfam" id="PF07729">
    <property type="entry name" value="FCD"/>
    <property type="match status" value="1"/>
</dbReference>
<keyword evidence="6" id="KW-1185">Reference proteome</keyword>
<gene>
    <name evidence="5" type="ORF">HNR73_002492</name>
</gene>
<dbReference type="Gene3D" id="1.10.10.10">
    <property type="entry name" value="Winged helix-like DNA-binding domain superfamily/Winged helix DNA-binding domain"/>
    <property type="match status" value="1"/>
</dbReference>
<keyword evidence="1" id="KW-0805">Transcription regulation</keyword>
<reference evidence="5 6" key="1">
    <citation type="submission" date="2020-08" db="EMBL/GenBank/DDBJ databases">
        <title>Genomic Encyclopedia of Type Strains, Phase IV (KMG-IV): sequencing the most valuable type-strain genomes for metagenomic binning, comparative biology and taxonomic classification.</title>
        <authorList>
            <person name="Goeker M."/>
        </authorList>
    </citation>
    <scope>NUCLEOTIDE SEQUENCE [LARGE SCALE GENOMIC DNA]</scope>
    <source>
        <strain evidence="5 6">YIM 65646</strain>
    </source>
</reference>
<dbReference type="Proteomes" id="UP000548476">
    <property type="component" value="Unassembled WGS sequence"/>
</dbReference>
<dbReference type="GO" id="GO:0003700">
    <property type="term" value="F:DNA-binding transcription factor activity"/>
    <property type="evidence" value="ECO:0007669"/>
    <property type="project" value="InterPro"/>
</dbReference>
<dbReference type="SMART" id="SM00895">
    <property type="entry name" value="FCD"/>
    <property type="match status" value="1"/>
</dbReference>
<dbReference type="Gene3D" id="1.20.120.530">
    <property type="entry name" value="GntR ligand-binding domain-like"/>
    <property type="match status" value="1"/>
</dbReference>
<dbReference type="InterPro" id="IPR000524">
    <property type="entry name" value="Tscrpt_reg_HTH_GntR"/>
</dbReference>
<evidence type="ECO:0000256" key="3">
    <source>
        <dbReference type="ARBA" id="ARBA00023163"/>
    </source>
</evidence>
<dbReference type="GO" id="GO:0003677">
    <property type="term" value="F:DNA binding"/>
    <property type="evidence" value="ECO:0007669"/>
    <property type="project" value="UniProtKB-KW"/>
</dbReference>
<dbReference type="CDD" id="cd07377">
    <property type="entry name" value="WHTH_GntR"/>
    <property type="match status" value="1"/>
</dbReference>
<dbReference type="SMART" id="SM00345">
    <property type="entry name" value="HTH_GNTR"/>
    <property type="match status" value="1"/>
</dbReference>
<dbReference type="InterPro" id="IPR036390">
    <property type="entry name" value="WH_DNA-bd_sf"/>
</dbReference>
<keyword evidence="2 5" id="KW-0238">DNA-binding</keyword>
<name>A0A841FLF8_9ACTN</name>
<organism evidence="5 6">
    <name type="scientific">Phytomonospora endophytica</name>
    <dbReference type="NCBI Taxonomy" id="714109"/>
    <lineage>
        <taxon>Bacteria</taxon>
        <taxon>Bacillati</taxon>
        <taxon>Actinomycetota</taxon>
        <taxon>Actinomycetes</taxon>
        <taxon>Micromonosporales</taxon>
        <taxon>Micromonosporaceae</taxon>
        <taxon>Phytomonospora</taxon>
    </lineage>
</organism>
<evidence type="ECO:0000256" key="1">
    <source>
        <dbReference type="ARBA" id="ARBA00023015"/>
    </source>
</evidence>
<dbReference type="EMBL" id="JACHGT010000005">
    <property type="protein sequence ID" value="MBB6034638.1"/>
    <property type="molecule type" value="Genomic_DNA"/>
</dbReference>
<accession>A0A841FLF8</accession>
<dbReference type="AlphaFoldDB" id="A0A841FLF8"/>
<dbReference type="RefSeq" id="WP_203686672.1">
    <property type="nucleotide sequence ID" value="NZ_BONT01000068.1"/>
</dbReference>
<keyword evidence="3" id="KW-0804">Transcription</keyword>
<feature type="domain" description="HTH gntR-type" evidence="4">
    <location>
        <begin position="8"/>
        <end position="75"/>
    </location>
</feature>
<evidence type="ECO:0000256" key="2">
    <source>
        <dbReference type="ARBA" id="ARBA00023125"/>
    </source>
</evidence>
<dbReference type="Pfam" id="PF00392">
    <property type="entry name" value="GntR"/>
    <property type="match status" value="1"/>
</dbReference>
<comment type="caution">
    <text evidence="5">The sequence shown here is derived from an EMBL/GenBank/DDBJ whole genome shotgun (WGS) entry which is preliminary data.</text>
</comment>
<dbReference type="PANTHER" id="PTHR43537:SF45">
    <property type="entry name" value="GNTR FAMILY REGULATORY PROTEIN"/>
    <property type="match status" value="1"/>
</dbReference>
<proteinExistence type="predicted"/>
<dbReference type="InterPro" id="IPR011711">
    <property type="entry name" value="GntR_C"/>
</dbReference>
<dbReference type="PRINTS" id="PR00035">
    <property type="entry name" value="HTHGNTR"/>
</dbReference>
<dbReference type="InterPro" id="IPR036388">
    <property type="entry name" value="WH-like_DNA-bd_sf"/>
</dbReference>
<dbReference type="SUPFAM" id="SSF48008">
    <property type="entry name" value="GntR ligand-binding domain-like"/>
    <property type="match status" value="1"/>
</dbReference>
<evidence type="ECO:0000313" key="5">
    <source>
        <dbReference type="EMBL" id="MBB6034638.1"/>
    </source>
</evidence>
<evidence type="ECO:0000259" key="4">
    <source>
        <dbReference type="PROSITE" id="PS50949"/>
    </source>
</evidence>
<sequence>MTDNGRPGALRDRVYETLRRRIIEATAPPGLRLVERDLAAELEVSRIPLREALRLLAADGLVVTVPGRGTIVSPFTPDDVRDLFDVRESLEALTARLAAERADGEGLARLRGHLDGARAAMAAGDRAGVTEANADFHDELVAIAGNALLSTLARPLSGRLRRLFHLTADRDQAVQCTEHEELYAAIAAGDAGLAADHAARHVAGGREHSLAAAADWSRLDAESLTRTRRRRAQPSTGIST</sequence>
<evidence type="ECO:0000313" key="6">
    <source>
        <dbReference type="Proteomes" id="UP000548476"/>
    </source>
</evidence>
<dbReference type="PANTHER" id="PTHR43537">
    <property type="entry name" value="TRANSCRIPTIONAL REGULATOR, GNTR FAMILY"/>
    <property type="match status" value="1"/>
</dbReference>
<dbReference type="SUPFAM" id="SSF46785">
    <property type="entry name" value="Winged helix' DNA-binding domain"/>
    <property type="match status" value="1"/>
</dbReference>